<reference evidence="2 3" key="1">
    <citation type="submission" date="2023-01" db="EMBL/GenBank/DDBJ databases">
        <title>Analysis of 21 Apiospora genomes using comparative genomics revels a genus with tremendous synthesis potential of carbohydrate active enzymes and secondary metabolites.</title>
        <authorList>
            <person name="Sorensen T."/>
        </authorList>
    </citation>
    <scope>NUCLEOTIDE SEQUENCE [LARGE SCALE GENOMIC DNA]</scope>
    <source>
        <strain evidence="2 3">CBS 24483</strain>
    </source>
</reference>
<organism evidence="2 3">
    <name type="scientific">Apiospora aurea</name>
    <dbReference type="NCBI Taxonomy" id="335848"/>
    <lineage>
        <taxon>Eukaryota</taxon>
        <taxon>Fungi</taxon>
        <taxon>Dikarya</taxon>
        <taxon>Ascomycota</taxon>
        <taxon>Pezizomycotina</taxon>
        <taxon>Sordariomycetes</taxon>
        <taxon>Xylariomycetidae</taxon>
        <taxon>Amphisphaeriales</taxon>
        <taxon>Apiosporaceae</taxon>
        <taxon>Apiospora</taxon>
    </lineage>
</organism>
<evidence type="ECO:0000313" key="3">
    <source>
        <dbReference type="Proteomes" id="UP001391051"/>
    </source>
</evidence>
<name>A0ABR1Q1U5_9PEZI</name>
<keyword evidence="3" id="KW-1185">Reference proteome</keyword>
<feature type="region of interest" description="Disordered" evidence="1">
    <location>
        <begin position="180"/>
        <end position="199"/>
    </location>
</feature>
<accession>A0ABR1Q1U5</accession>
<dbReference type="RefSeq" id="XP_066695998.1">
    <property type="nucleotide sequence ID" value="XM_066849302.1"/>
</dbReference>
<feature type="region of interest" description="Disordered" evidence="1">
    <location>
        <begin position="225"/>
        <end position="281"/>
    </location>
</feature>
<protein>
    <submittedName>
        <fullName evidence="2">Uncharacterized protein</fullName>
    </submittedName>
</protein>
<gene>
    <name evidence="2" type="ORF">PG986_013080</name>
</gene>
<dbReference type="GeneID" id="92082364"/>
<sequence>MDAPADKPVNDEKPRFSVDQLMESATPDLDMLDAHMTGLRISNDPEHRNVRADIKELARDDLVKILIGLCDADPLNTARVHGVLEAARAEGQKTREADAALRADGHQSSWQTLNRGRVTIEHIRKGGADVTAADVARPSHPTGVRLPPLRAGEAVCLNCRRRYFRKENHDEACVCHTGEPEHRPAAEAGGETPSESWTWPCCGQEELDVDTPEHPCTVGRHVPLVVRPGPPGFGFALSSDDDREHTDDDGSSWLTESEDLEEEGSATSSDDPTPVVRFQSD</sequence>
<evidence type="ECO:0000256" key="1">
    <source>
        <dbReference type="SAM" id="MobiDB-lite"/>
    </source>
</evidence>
<proteinExistence type="predicted"/>
<evidence type="ECO:0000313" key="2">
    <source>
        <dbReference type="EMBL" id="KAK7943967.1"/>
    </source>
</evidence>
<dbReference type="EMBL" id="JAQQWE010000008">
    <property type="protein sequence ID" value="KAK7943967.1"/>
    <property type="molecule type" value="Genomic_DNA"/>
</dbReference>
<dbReference type="Proteomes" id="UP001391051">
    <property type="component" value="Unassembled WGS sequence"/>
</dbReference>
<comment type="caution">
    <text evidence="2">The sequence shown here is derived from an EMBL/GenBank/DDBJ whole genome shotgun (WGS) entry which is preliminary data.</text>
</comment>